<evidence type="ECO:0000256" key="3">
    <source>
        <dbReference type="ARBA" id="ARBA00004496"/>
    </source>
</evidence>
<evidence type="ECO:0000256" key="14">
    <source>
        <dbReference type="ARBA" id="ARBA00023002"/>
    </source>
</evidence>
<keyword evidence="13 19" id="KW-0573">Peptidoglycan synthesis</keyword>
<evidence type="ECO:0000256" key="2">
    <source>
        <dbReference type="ARBA" id="ARBA00003921"/>
    </source>
</evidence>
<evidence type="ECO:0000256" key="1">
    <source>
        <dbReference type="ARBA" id="ARBA00001974"/>
    </source>
</evidence>
<dbReference type="InterPro" id="IPR036318">
    <property type="entry name" value="FAD-bd_PCMH-like_sf"/>
</dbReference>
<evidence type="ECO:0000313" key="21">
    <source>
        <dbReference type="EMBL" id="QQQ19498.1"/>
    </source>
</evidence>
<evidence type="ECO:0000256" key="19">
    <source>
        <dbReference type="HAMAP-Rule" id="MF_00037"/>
    </source>
</evidence>
<dbReference type="Pfam" id="PF02873">
    <property type="entry name" value="MurB_C"/>
    <property type="match status" value="1"/>
</dbReference>
<dbReference type="NCBIfam" id="TIGR00179">
    <property type="entry name" value="murB"/>
    <property type="match status" value="1"/>
</dbReference>
<gene>
    <name evidence="19 21" type="primary">murB</name>
    <name evidence="21" type="ORF">JIP62_05245</name>
</gene>
<evidence type="ECO:0000256" key="7">
    <source>
        <dbReference type="ARBA" id="ARBA00022490"/>
    </source>
</evidence>
<feature type="active site" description="Proton donor" evidence="19">
    <location>
        <position position="221"/>
    </location>
</feature>
<evidence type="ECO:0000256" key="10">
    <source>
        <dbReference type="ARBA" id="ARBA00022827"/>
    </source>
</evidence>
<reference evidence="21 22" key="1">
    <citation type="submission" date="2021-01" db="EMBL/GenBank/DDBJ databases">
        <title>Brevundimonas vitis sp. nov., an bacterium isolated from grape (Vitis vinifera).</title>
        <authorList>
            <person name="Jiang L."/>
            <person name="Lee J."/>
        </authorList>
    </citation>
    <scope>NUCLEOTIDE SEQUENCE [LARGE SCALE GENOMIC DNA]</scope>
    <source>
        <strain evidence="21 22">GRTSA-9</strain>
    </source>
</reference>
<dbReference type="InterPro" id="IPR016167">
    <property type="entry name" value="FAD-bd_PCMH_sub1"/>
</dbReference>
<feature type="active site" evidence="19">
    <location>
        <position position="172"/>
    </location>
</feature>
<keyword evidence="12 19" id="KW-0133">Cell shape</keyword>
<name>A0ABX7BRY0_9CAUL</name>
<dbReference type="NCBIfam" id="NF010480">
    <property type="entry name" value="PRK13905.1"/>
    <property type="match status" value="1"/>
</dbReference>
<dbReference type="Pfam" id="PF01565">
    <property type="entry name" value="FAD_binding_4"/>
    <property type="match status" value="1"/>
</dbReference>
<evidence type="ECO:0000313" key="22">
    <source>
        <dbReference type="Proteomes" id="UP000595448"/>
    </source>
</evidence>
<evidence type="ECO:0000256" key="9">
    <source>
        <dbReference type="ARBA" id="ARBA00022630"/>
    </source>
</evidence>
<dbReference type="GO" id="GO:0008762">
    <property type="term" value="F:UDP-N-acetylmuramate dehydrogenase activity"/>
    <property type="evidence" value="ECO:0007669"/>
    <property type="project" value="UniProtKB-EC"/>
</dbReference>
<evidence type="ECO:0000256" key="16">
    <source>
        <dbReference type="ARBA" id="ARBA00023316"/>
    </source>
</evidence>
<dbReference type="InterPro" id="IPR006094">
    <property type="entry name" value="Oxid_FAD_bind_N"/>
</dbReference>
<comment type="similarity">
    <text evidence="19">Belongs to the MurB family.</text>
</comment>
<evidence type="ECO:0000256" key="8">
    <source>
        <dbReference type="ARBA" id="ARBA00022618"/>
    </source>
</evidence>
<evidence type="ECO:0000256" key="4">
    <source>
        <dbReference type="ARBA" id="ARBA00004752"/>
    </source>
</evidence>
<dbReference type="PANTHER" id="PTHR21071:SF4">
    <property type="entry name" value="UDP-N-ACETYLENOLPYRUVOYLGLUCOSAMINE REDUCTASE"/>
    <property type="match status" value="1"/>
</dbReference>
<keyword evidence="10 19" id="KW-0274">FAD</keyword>
<keyword evidence="11 19" id="KW-0521">NADP</keyword>
<evidence type="ECO:0000256" key="11">
    <source>
        <dbReference type="ARBA" id="ARBA00022857"/>
    </source>
</evidence>
<comment type="function">
    <text evidence="2 19">Cell wall formation.</text>
</comment>
<keyword evidence="7 19" id="KW-0963">Cytoplasm</keyword>
<keyword evidence="14 19" id="KW-0560">Oxidoreductase</keyword>
<evidence type="ECO:0000256" key="17">
    <source>
        <dbReference type="ARBA" id="ARBA00031026"/>
    </source>
</evidence>
<comment type="cofactor">
    <cofactor evidence="1 19">
        <name>FAD</name>
        <dbReference type="ChEBI" id="CHEBI:57692"/>
    </cofactor>
</comment>
<feature type="domain" description="FAD-binding PCMH-type" evidence="20">
    <location>
        <begin position="28"/>
        <end position="211"/>
    </location>
</feature>
<dbReference type="PROSITE" id="PS51387">
    <property type="entry name" value="FAD_PCMH"/>
    <property type="match status" value="1"/>
</dbReference>
<keyword evidence="9 19" id="KW-0285">Flavoprotein</keyword>
<evidence type="ECO:0000256" key="15">
    <source>
        <dbReference type="ARBA" id="ARBA00023306"/>
    </source>
</evidence>
<dbReference type="Gene3D" id="3.90.78.10">
    <property type="entry name" value="UDP-N-acetylenolpyruvoylglucosamine reductase, C-terminal domain"/>
    <property type="match status" value="1"/>
</dbReference>
<dbReference type="RefSeq" id="WP_201103849.1">
    <property type="nucleotide sequence ID" value="NZ_CP067977.1"/>
</dbReference>
<evidence type="ECO:0000256" key="13">
    <source>
        <dbReference type="ARBA" id="ARBA00022984"/>
    </source>
</evidence>
<evidence type="ECO:0000256" key="18">
    <source>
        <dbReference type="ARBA" id="ARBA00048914"/>
    </source>
</evidence>
<evidence type="ECO:0000256" key="12">
    <source>
        <dbReference type="ARBA" id="ARBA00022960"/>
    </source>
</evidence>
<protein>
    <recommendedName>
        <fullName evidence="6 19">UDP-N-acetylenolpyruvoylglucosamine reductase</fullName>
        <ecNumber evidence="5 19">1.3.1.98</ecNumber>
    </recommendedName>
    <alternativeName>
        <fullName evidence="17 19">UDP-N-acetylmuramate dehydrogenase</fullName>
    </alternativeName>
</protein>
<comment type="pathway">
    <text evidence="4 19">Cell wall biogenesis; peptidoglycan biosynthesis.</text>
</comment>
<comment type="catalytic activity">
    <reaction evidence="18 19">
        <text>UDP-N-acetyl-alpha-D-muramate + NADP(+) = UDP-N-acetyl-3-O-(1-carboxyvinyl)-alpha-D-glucosamine + NADPH + H(+)</text>
        <dbReference type="Rhea" id="RHEA:12248"/>
        <dbReference type="ChEBI" id="CHEBI:15378"/>
        <dbReference type="ChEBI" id="CHEBI:57783"/>
        <dbReference type="ChEBI" id="CHEBI:58349"/>
        <dbReference type="ChEBI" id="CHEBI:68483"/>
        <dbReference type="ChEBI" id="CHEBI:70757"/>
        <dbReference type="EC" id="1.3.1.98"/>
    </reaction>
</comment>
<dbReference type="EMBL" id="CP067977">
    <property type="protein sequence ID" value="QQQ19498.1"/>
    <property type="molecule type" value="Genomic_DNA"/>
</dbReference>
<dbReference type="Gene3D" id="3.30.465.10">
    <property type="match status" value="1"/>
</dbReference>
<keyword evidence="16 19" id="KW-0961">Cell wall biogenesis/degradation</keyword>
<dbReference type="HAMAP" id="MF_00037">
    <property type="entry name" value="MurB"/>
    <property type="match status" value="1"/>
</dbReference>
<keyword evidence="22" id="KW-1185">Reference proteome</keyword>
<keyword evidence="15 19" id="KW-0131">Cell cycle</keyword>
<sequence length="303" mass="32178">MTWRDTLPPVRGKLLRDEPLAPFTWFRVGGSAEALFIPADADDLADFLKALDAAVPVTVLGVGSNVIVRDGGVEGVVIRLAGRAFAGIATEGDTITAGAGALDAMVAKASAKAGLAGLEFYAGIPGTIGGALVMNAGCYGSETKDVLVSARGVTRTGELRDYSVEDFGYSYRHNGYDEDILWMEATFRGTRDDPAAVAGRIAEITARRETTQPIREKTGGSTFKNPPGHSSWKLVDEAGWRGKLHRVTGGGAMFSELHSNFMINPGEATAADIEGLGEAVRADVQSKLNVNLEWEIKRIGRPL</sequence>
<dbReference type="InterPro" id="IPR003170">
    <property type="entry name" value="MurB"/>
</dbReference>
<dbReference type="InterPro" id="IPR016166">
    <property type="entry name" value="FAD-bd_PCMH"/>
</dbReference>
<dbReference type="Proteomes" id="UP000595448">
    <property type="component" value="Chromosome"/>
</dbReference>
<organism evidence="21 22">
    <name type="scientific">Brevundimonas vitisensis</name>
    <dbReference type="NCBI Taxonomy" id="2800818"/>
    <lineage>
        <taxon>Bacteria</taxon>
        <taxon>Pseudomonadati</taxon>
        <taxon>Pseudomonadota</taxon>
        <taxon>Alphaproteobacteria</taxon>
        <taxon>Caulobacterales</taxon>
        <taxon>Caulobacteraceae</taxon>
        <taxon>Brevundimonas</taxon>
    </lineage>
</organism>
<accession>A0ABX7BRY0</accession>
<evidence type="ECO:0000256" key="5">
    <source>
        <dbReference type="ARBA" id="ARBA00012518"/>
    </source>
</evidence>
<feature type="active site" evidence="19">
    <location>
        <position position="295"/>
    </location>
</feature>
<dbReference type="PANTHER" id="PTHR21071">
    <property type="entry name" value="UDP-N-ACETYLENOLPYRUVOYLGLUCOSAMINE REDUCTASE"/>
    <property type="match status" value="1"/>
</dbReference>
<dbReference type="Gene3D" id="3.30.43.10">
    <property type="entry name" value="Uridine Diphospho-n-acetylenolpyruvylglucosamine Reductase, domain 2"/>
    <property type="match status" value="1"/>
</dbReference>
<comment type="subcellular location">
    <subcellularLocation>
        <location evidence="3 19">Cytoplasm</location>
    </subcellularLocation>
</comment>
<evidence type="ECO:0000259" key="20">
    <source>
        <dbReference type="PROSITE" id="PS51387"/>
    </source>
</evidence>
<proteinExistence type="inferred from homology"/>
<evidence type="ECO:0000256" key="6">
    <source>
        <dbReference type="ARBA" id="ARBA00015188"/>
    </source>
</evidence>
<dbReference type="InterPro" id="IPR011601">
    <property type="entry name" value="MurB_C"/>
</dbReference>
<dbReference type="EC" id="1.3.1.98" evidence="5 19"/>
<dbReference type="SUPFAM" id="SSF56176">
    <property type="entry name" value="FAD-binding/transporter-associated domain-like"/>
    <property type="match status" value="1"/>
</dbReference>
<keyword evidence="8 19" id="KW-0132">Cell division</keyword>
<dbReference type="InterPro" id="IPR016169">
    <property type="entry name" value="FAD-bd_PCMH_sub2"/>
</dbReference>
<dbReference type="InterPro" id="IPR036635">
    <property type="entry name" value="MurB_C_sf"/>
</dbReference>
<dbReference type="SUPFAM" id="SSF56194">
    <property type="entry name" value="Uridine diphospho-N-Acetylenolpyruvylglucosamine reductase, MurB, C-terminal domain"/>
    <property type="match status" value="1"/>
</dbReference>